<evidence type="ECO:0008006" key="4">
    <source>
        <dbReference type="Google" id="ProtNLM"/>
    </source>
</evidence>
<feature type="transmembrane region" description="Helical" evidence="1">
    <location>
        <begin position="7"/>
        <end position="29"/>
    </location>
</feature>
<dbReference type="AlphaFoldDB" id="A0A2H9T1N4"/>
<keyword evidence="1" id="KW-0472">Membrane</keyword>
<evidence type="ECO:0000313" key="2">
    <source>
        <dbReference type="EMBL" id="PJE69608.1"/>
    </source>
</evidence>
<protein>
    <recommendedName>
        <fullName evidence="4">Glycoside hydrolase family 42 N-terminal domain-containing protein</fullName>
    </recommendedName>
</protein>
<comment type="caution">
    <text evidence="2">The sequence shown here is derived from an EMBL/GenBank/DDBJ whole genome shotgun (WGS) entry which is preliminary data.</text>
</comment>
<dbReference type="EMBL" id="PFEN01000018">
    <property type="protein sequence ID" value="PJE69608.1"/>
    <property type="molecule type" value="Genomic_DNA"/>
</dbReference>
<sequence>MGKIIKYSGIIILSALILSLISVSCLFIGKAPKAEKITWGVNFAQNQAEILGLDWKENYLALLDDLKVKNIKLINYWDIIESEKDEFYFDDLDWQIREAENRGAKLILVIGMKTGRWAECHIPEWAKNLSKEKQQERILTLLEKTVLRYKNSPAIWAWQVENEPLFPFGECPWIDENFLKQEIEIVRSLDERPVIISNSGEFSLWIKSAELGDIVGTTLHRRAWFKELKTYINYPFPPVYYWRRAQLISKIFNKEVICVELQAEPWGQKLLPDVSLEEQLKTMNLELFKENVEFAKKTGLDTFYLWGVEWMYWMKGKQGRPEIWEEAKKLFQ</sequence>
<reference evidence="3" key="1">
    <citation type="submission" date="2017-09" db="EMBL/GenBank/DDBJ databases">
        <title>Depth-based differentiation of microbial function through sediment-hosted aquifers and enrichment of novel symbionts in the deep terrestrial subsurface.</title>
        <authorList>
            <person name="Probst A.J."/>
            <person name="Ladd B."/>
            <person name="Jarett J.K."/>
            <person name="Geller-Mcgrath D.E."/>
            <person name="Sieber C.M.K."/>
            <person name="Emerson J.B."/>
            <person name="Anantharaman K."/>
            <person name="Thomas B.C."/>
            <person name="Malmstrom R."/>
            <person name="Stieglmeier M."/>
            <person name="Klingl A."/>
            <person name="Woyke T."/>
            <person name="Ryan C.M."/>
            <person name="Banfield J.F."/>
        </authorList>
    </citation>
    <scope>NUCLEOTIDE SEQUENCE [LARGE SCALE GENOMIC DNA]</scope>
</reference>
<evidence type="ECO:0000313" key="3">
    <source>
        <dbReference type="Proteomes" id="UP000236946"/>
    </source>
</evidence>
<keyword evidence="1" id="KW-1133">Transmembrane helix</keyword>
<dbReference type="SUPFAM" id="SSF51445">
    <property type="entry name" value="(Trans)glycosidases"/>
    <property type="match status" value="1"/>
</dbReference>
<dbReference type="PROSITE" id="PS51257">
    <property type="entry name" value="PROKAR_LIPOPROTEIN"/>
    <property type="match status" value="1"/>
</dbReference>
<keyword evidence="1" id="KW-0812">Transmembrane</keyword>
<dbReference type="Proteomes" id="UP000236946">
    <property type="component" value="Unassembled WGS sequence"/>
</dbReference>
<organism evidence="2 3">
    <name type="scientific">Candidatus Staskawiczbacteria bacterium CG10_big_fil_rev_8_21_14_0_10_38_10</name>
    <dbReference type="NCBI Taxonomy" id="1974891"/>
    <lineage>
        <taxon>Bacteria</taxon>
        <taxon>Candidatus Staskawicziibacteriota</taxon>
    </lineage>
</organism>
<accession>A0A2H9T1N4</accession>
<dbReference type="InterPro" id="IPR017853">
    <property type="entry name" value="GH"/>
</dbReference>
<name>A0A2H9T1N4_9BACT</name>
<dbReference type="Gene3D" id="3.20.20.80">
    <property type="entry name" value="Glycosidases"/>
    <property type="match status" value="1"/>
</dbReference>
<gene>
    <name evidence="2" type="ORF">COU98_01065</name>
</gene>
<evidence type="ECO:0000256" key="1">
    <source>
        <dbReference type="SAM" id="Phobius"/>
    </source>
</evidence>
<proteinExistence type="predicted"/>